<dbReference type="SUPFAM" id="SSF69572">
    <property type="entry name" value="Activating enzymes of the ubiquitin-like proteins"/>
    <property type="match status" value="1"/>
</dbReference>
<dbReference type="eggNOG" id="COG0476">
    <property type="taxonomic scope" value="Bacteria"/>
</dbReference>
<dbReference type="GO" id="GO:0061503">
    <property type="term" value="F:tRNA threonylcarbamoyladenosine dehydratase"/>
    <property type="evidence" value="ECO:0007669"/>
    <property type="project" value="TreeGrafter"/>
</dbReference>
<evidence type="ECO:0000313" key="2">
    <source>
        <dbReference type="EMBL" id="ENU91300.1"/>
    </source>
</evidence>
<dbReference type="HOGENOM" id="CLU_870528_0_0_6"/>
<dbReference type="Pfam" id="PF00899">
    <property type="entry name" value="ThiF"/>
    <property type="match status" value="1"/>
</dbReference>
<dbReference type="PANTHER" id="PTHR43267">
    <property type="entry name" value="TRNA THREONYLCARBAMOYLADENOSINE DEHYDRATASE"/>
    <property type="match status" value="1"/>
</dbReference>
<dbReference type="AlphaFoldDB" id="N8UV72"/>
<dbReference type="PATRIC" id="fig|1217712.3.peg.3095"/>
<dbReference type="EMBL" id="APPC01000020">
    <property type="protein sequence ID" value="ENU91300.1"/>
    <property type="molecule type" value="Genomic_DNA"/>
</dbReference>
<dbReference type="InterPro" id="IPR035985">
    <property type="entry name" value="Ubiquitin-activating_enz"/>
</dbReference>
<accession>N8UV72</accession>
<organism evidence="2 3">
    <name type="scientific">Acinetobacter vivianii</name>
    <dbReference type="NCBI Taxonomy" id="1776742"/>
    <lineage>
        <taxon>Bacteria</taxon>
        <taxon>Pseudomonadati</taxon>
        <taxon>Pseudomonadota</taxon>
        <taxon>Gammaproteobacteria</taxon>
        <taxon>Moraxellales</taxon>
        <taxon>Moraxellaceae</taxon>
        <taxon>Acinetobacter</taxon>
    </lineage>
</organism>
<dbReference type="Gene3D" id="3.40.50.720">
    <property type="entry name" value="NAD(P)-binding Rossmann-like Domain"/>
    <property type="match status" value="1"/>
</dbReference>
<proteinExistence type="predicted"/>
<sequence>MKFVLSPRWTINYNENKKIVFTSENLEYELGFNGAIEVFNLINNGPFDVNKIPKNIEKFLLEKRVIVNAINFNEKSKIIDRQYEYWRAFTNDPDSVIKKLTNSHVLILGVGGVGSIVLQILAGSGVKNFTLIDSDTVDRSNFNRQYIYKKIEIEEKKVNAAKKWLLERHDNLSVKVLTENYPSKNINHNVLKNANFIVSAFDQPNILNPINLIKESWDLKIPSSLAMTGFDKGLISPIFDIQQNSANPYESYKITDQMINRPPIKASSGAYNSLISSILAEQILFHLSGLTDEVDYEKFTIINRFNGSLSLTKHSSINL</sequence>
<evidence type="ECO:0000259" key="1">
    <source>
        <dbReference type="Pfam" id="PF00899"/>
    </source>
</evidence>
<comment type="caution">
    <text evidence="2">The sequence shown here is derived from an EMBL/GenBank/DDBJ whole genome shotgun (WGS) entry which is preliminary data.</text>
</comment>
<reference evidence="2 3" key="1">
    <citation type="submission" date="2013-02" db="EMBL/GenBank/DDBJ databases">
        <title>The Genome Sequence of Acinetobacter sp. NIPH 758.</title>
        <authorList>
            <consortium name="The Broad Institute Genome Sequencing Platform"/>
            <consortium name="The Broad Institute Genome Sequencing Center for Infectious Disease"/>
            <person name="Cerqueira G."/>
            <person name="Feldgarden M."/>
            <person name="Courvalin P."/>
            <person name="Perichon B."/>
            <person name="Grillot-Courvalin C."/>
            <person name="Clermont D."/>
            <person name="Rocha E."/>
            <person name="Yoon E.-J."/>
            <person name="Nemec A."/>
            <person name="Walker B."/>
            <person name="Young S.K."/>
            <person name="Zeng Q."/>
            <person name="Gargeya S."/>
            <person name="Fitzgerald M."/>
            <person name="Haas B."/>
            <person name="Abouelleil A."/>
            <person name="Alvarado L."/>
            <person name="Arachchi H.M."/>
            <person name="Berlin A.M."/>
            <person name="Chapman S.B."/>
            <person name="Dewar J."/>
            <person name="Goldberg J."/>
            <person name="Griggs A."/>
            <person name="Gujja S."/>
            <person name="Hansen M."/>
            <person name="Howarth C."/>
            <person name="Imamovic A."/>
            <person name="Larimer J."/>
            <person name="McCowan C."/>
            <person name="Murphy C."/>
            <person name="Neiman D."/>
            <person name="Pearson M."/>
            <person name="Priest M."/>
            <person name="Roberts A."/>
            <person name="Saif S."/>
            <person name="Shea T."/>
            <person name="Sisk P."/>
            <person name="Sykes S."/>
            <person name="Wortman J."/>
            <person name="Nusbaum C."/>
            <person name="Birren B."/>
        </authorList>
    </citation>
    <scope>NUCLEOTIDE SEQUENCE [LARGE SCALE GENOMIC DNA]</scope>
    <source>
        <strain evidence="2 3">NIPH 758</strain>
    </source>
</reference>
<dbReference type="Proteomes" id="UP000013049">
    <property type="component" value="Unassembled WGS sequence"/>
</dbReference>
<dbReference type="GO" id="GO:0008641">
    <property type="term" value="F:ubiquitin-like modifier activating enzyme activity"/>
    <property type="evidence" value="ECO:0007669"/>
    <property type="project" value="InterPro"/>
</dbReference>
<name>N8UV72_9GAMM</name>
<dbReference type="RefSeq" id="WP_004773107.1">
    <property type="nucleotide sequence ID" value="NZ_KB849357.1"/>
</dbReference>
<evidence type="ECO:0000313" key="3">
    <source>
        <dbReference type="Proteomes" id="UP000013049"/>
    </source>
</evidence>
<dbReference type="GO" id="GO:0061504">
    <property type="term" value="P:cyclic threonylcarbamoyladenosine biosynthetic process"/>
    <property type="evidence" value="ECO:0007669"/>
    <property type="project" value="TreeGrafter"/>
</dbReference>
<feature type="domain" description="THIF-type NAD/FAD binding fold" evidence="1">
    <location>
        <begin position="94"/>
        <end position="307"/>
    </location>
</feature>
<dbReference type="PANTHER" id="PTHR43267:SF1">
    <property type="entry name" value="TRNA THREONYLCARBAMOYLADENOSINE DEHYDRATASE"/>
    <property type="match status" value="1"/>
</dbReference>
<dbReference type="InterPro" id="IPR045886">
    <property type="entry name" value="ThiF/MoeB/HesA"/>
</dbReference>
<gene>
    <name evidence="2" type="ORF">F971_03207</name>
</gene>
<dbReference type="InterPro" id="IPR000594">
    <property type="entry name" value="ThiF_NAD_FAD-bd"/>
</dbReference>
<protein>
    <recommendedName>
        <fullName evidence="1">THIF-type NAD/FAD binding fold domain-containing protein</fullName>
    </recommendedName>
</protein>